<keyword evidence="3" id="KW-1185">Reference proteome</keyword>
<gene>
    <name evidence="2" type="ORF">GCM10022381_03530</name>
</gene>
<comment type="caution">
    <text evidence="2">The sequence shown here is derived from an EMBL/GenBank/DDBJ whole genome shotgun (WGS) entry which is preliminary data.</text>
</comment>
<reference evidence="3" key="1">
    <citation type="journal article" date="2019" name="Int. J. Syst. Evol. Microbiol.">
        <title>The Global Catalogue of Microorganisms (GCM) 10K type strain sequencing project: providing services to taxonomists for standard genome sequencing and annotation.</title>
        <authorList>
            <consortium name="The Broad Institute Genomics Platform"/>
            <consortium name="The Broad Institute Genome Sequencing Center for Infectious Disease"/>
            <person name="Wu L."/>
            <person name="Ma J."/>
        </authorList>
    </citation>
    <scope>NUCLEOTIDE SEQUENCE [LARGE SCALE GENOMIC DNA]</scope>
    <source>
        <strain evidence="3">JCM 17021</strain>
    </source>
</reference>
<evidence type="ECO:0000256" key="1">
    <source>
        <dbReference type="SAM" id="MobiDB-lite"/>
    </source>
</evidence>
<accession>A0ABP7K1Q2</accession>
<feature type="region of interest" description="Disordered" evidence="1">
    <location>
        <begin position="66"/>
        <end position="106"/>
    </location>
</feature>
<name>A0ABP7K1Q2_9MICO</name>
<dbReference type="EMBL" id="BAABCN010000002">
    <property type="protein sequence ID" value="GAA3862691.1"/>
    <property type="molecule type" value="Genomic_DNA"/>
</dbReference>
<proteinExistence type="predicted"/>
<evidence type="ECO:0000313" key="3">
    <source>
        <dbReference type="Proteomes" id="UP001501803"/>
    </source>
</evidence>
<dbReference type="Proteomes" id="UP001501803">
    <property type="component" value="Unassembled WGS sequence"/>
</dbReference>
<evidence type="ECO:0000313" key="2">
    <source>
        <dbReference type="EMBL" id="GAA3862691.1"/>
    </source>
</evidence>
<protein>
    <submittedName>
        <fullName evidence="2">Uncharacterized protein</fullName>
    </submittedName>
</protein>
<sequence length="106" mass="11618">MTETTRPRVVQSYLSELDTALIGVADATARDIRAGIAEELTGLDAPTAALRIEQLGDPFFIAAAGSSERCRPRPAIHPESLSTKRTPKRPEPTGRPRFRRDSARHP</sequence>
<feature type="compositionally biased region" description="Basic and acidic residues" evidence="1">
    <location>
        <begin position="88"/>
        <end position="106"/>
    </location>
</feature>
<organism evidence="2 3">
    <name type="scientific">Leifsonia kafniensis</name>
    <dbReference type="NCBI Taxonomy" id="475957"/>
    <lineage>
        <taxon>Bacteria</taxon>
        <taxon>Bacillati</taxon>
        <taxon>Actinomycetota</taxon>
        <taxon>Actinomycetes</taxon>
        <taxon>Micrococcales</taxon>
        <taxon>Microbacteriaceae</taxon>
        <taxon>Leifsonia</taxon>
    </lineage>
</organism>